<evidence type="ECO:0000313" key="2">
    <source>
        <dbReference type="Proteomes" id="UP000295573"/>
    </source>
</evidence>
<reference evidence="1 2" key="1">
    <citation type="journal article" date="2015" name="Stand. Genomic Sci.">
        <title>Genomic Encyclopedia of Bacterial and Archaeal Type Strains, Phase III: the genomes of soil and plant-associated and newly described type strains.</title>
        <authorList>
            <person name="Whitman W.B."/>
            <person name="Woyke T."/>
            <person name="Klenk H.P."/>
            <person name="Zhou Y."/>
            <person name="Lilburn T.G."/>
            <person name="Beck B.J."/>
            <person name="De Vos P."/>
            <person name="Vandamme P."/>
            <person name="Eisen J.A."/>
            <person name="Garrity G."/>
            <person name="Hugenholtz P."/>
            <person name="Kyrpides N.C."/>
        </authorList>
    </citation>
    <scope>NUCLEOTIDE SEQUENCE [LARGE SCALE GENOMIC DNA]</scope>
    <source>
        <strain evidence="1 2">VKM Ac-2541</strain>
    </source>
</reference>
<protein>
    <submittedName>
        <fullName evidence="1">Uncharacterized protein</fullName>
    </submittedName>
</protein>
<dbReference type="Proteomes" id="UP000295573">
    <property type="component" value="Unassembled WGS sequence"/>
</dbReference>
<gene>
    <name evidence="1" type="ORF">EV646_1173</name>
</gene>
<proteinExistence type="predicted"/>
<sequence>MLRKGFTDQQIEVAYHHLTPTDHDVNVNLGMATYGGTVNTVATDATASAHRDSILTTSVAAG</sequence>
<keyword evidence="2" id="KW-1185">Reference proteome</keyword>
<dbReference type="AlphaFoldDB" id="A0A4R2I7Z0"/>
<name>A0A4R2I7Z0_9ACTN</name>
<comment type="caution">
    <text evidence="1">The sequence shown here is derived from an EMBL/GenBank/DDBJ whole genome shotgun (WGS) entry which is preliminary data.</text>
</comment>
<evidence type="ECO:0000313" key="1">
    <source>
        <dbReference type="EMBL" id="TCO40463.1"/>
    </source>
</evidence>
<organism evidence="1 2">
    <name type="scientific">Kribbella antiqua</name>
    <dbReference type="NCBI Taxonomy" id="2512217"/>
    <lineage>
        <taxon>Bacteria</taxon>
        <taxon>Bacillati</taxon>
        <taxon>Actinomycetota</taxon>
        <taxon>Actinomycetes</taxon>
        <taxon>Propionibacteriales</taxon>
        <taxon>Kribbellaceae</taxon>
        <taxon>Kribbella</taxon>
    </lineage>
</organism>
<dbReference type="Gene3D" id="3.40.462.20">
    <property type="match status" value="1"/>
</dbReference>
<dbReference type="EMBL" id="SLWR01000017">
    <property type="protein sequence ID" value="TCO40463.1"/>
    <property type="molecule type" value="Genomic_DNA"/>
</dbReference>
<dbReference type="RefSeq" id="WP_132156599.1">
    <property type="nucleotide sequence ID" value="NZ_SLWR01000017.1"/>
</dbReference>
<accession>A0A4R2I7Z0</accession>